<feature type="region of interest" description="Disordered" evidence="1">
    <location>
        <begin position="409"/>
        <end position="432"/>
    </location>
</feature>
<feature type="region of interest" description="Disordered" evidence="1">
    <location>
        <begin position="170"/>
        <end position="312"/>
    </location>
</feature>
<feature type="compositionally biased region" description="Polar residues" evidence="1">
    <location>
        <begin position="69"/>
        <end position="80"/>
    </location>
</feature>
<accession>A0AAN6GSD9</accession>
<gene>
    <name evidence="2" type="ORF">OC846_002213</name>
</gene>
<reference evidence="2" key="1">
    <citation type="journal article" date="2023" name="PhytoFront">
        <title>Draft Genome Resources of Seven Strains of Tilletia horrida, Causal Agent of Kernel Smut of Rice.</title>
        <authorList>
            <person name="Khanal S."/>
            <person name="Antony Babu S."/>
            <person name="Zhou X.G."/>
        </authorList>
    </citation>
    <scope>NUCLEOTIDE SEQUENCE</scope>
    <source>
        <strain evidence="2">TX6</strain>
    </source>
</reference>
<feature type="compositionally biased region" description="Polar residues" evidence="1">
    <location>
        <begin position="236"/>
        <end position="248"/>
    </location>
</feature>
<feature type="compositionally biased region" description="Polar residues" evidence="1">
    <location>
        <begin position="214"/>
        <end position="227"/>
    </location>
</feature>
<comment type="caution">
    <text evidence="2">The sequence shown here is derived from an EMBL/GenBank/DDBJ whole genome shotgun (WGS) entry which is preliminary data.</text>
</comment>
<organism evidence="2 3">
    <name type="scientific">Tilletia horrida</name>
    <dbReference type="NCBI Taxonomy" id="155126"/>
    <lineage>
        <taxon>Eukaryota</taxon>
        <taxon>Fungi</taxon>
        <taxon>Dikarya</taxon>
        <taxon>Basidiomycota</taxon>
        <taxon>Ustilaginomycotina</taxon>
        <taxon>Exobasidiomycetes</taxon>
        <taxon>Tilletiales</taxon>
        <taxon>Tilletiaceae</taxon>
        <taxon>Tilletia</taxon>
    </lineage>
</organism>
<sequence length="573" mass="59305">NVVVSLKRPRTPSDSLTAALSAEGCDAEEDELVSWDIIQRAASSAVSSGGGREREMSSGSGMSAGVGSTTYRVSMSQSRVNVGGGSSPNGTATEAGSDGYGFGPPSPSGASFGGSTSDPAAIAAEKLQRKREKDAKRESAVLDEEHARVFGLVAGAIAVRRAVTEFLDPREAAAAAAAASASQSGQSQQRSMTSPPVYGSVYNKYGGRAGLPFSRSTSEFGNTNSPRASEGRASLSYGTYSSPQQSGGLPSARRLASATGVASSPSTEEDKRSLRKSISFSGKPTSHTRESSLTPLPEDEDSVGGAQGNGKAIANGAVAGANSTDSQTASDWASFAFTGFDAPSAAEKLTLTSPTPLLNGGKRGATTAEPETLLTPEQRTPGRQRRTSSSFNSMRRSSRRALLSQAAINGEFGTPNSGGGTGTEPGSVGSLAAANIPGPTHKLVSLETIELDETLSSTWQDQLLDFSLCAHFPPLVIAQLNEGLISTIHSALPDDALALSWILVDETVIPPRPPLPMSSDRSENASVSDKRSLFAPSIRSLTASIRKLRSVGAFLTKRSREKSSADAMFESGM</sequence>
<dbReference type="AlphaFoldDB" id="A0AAN6GSD9"/>
<feature type="compositionally biased region" description="Basic and acidic residues" evidence="1">
    <location>
        <begin position="131"/>
        <end position="143"/>
    </location>
</feature>
<feature type="non-terminal residue" evidence="2">
    <location>
        <position position="1"/>
    </location>
</feature>
<evidence type="ECO:0000313" key="3">
    <source>
        <dbReference type="Proteomes" id="UP001176517"/>
    </source>
</evidence>
<feature type="region of interest" description="Disordered" evidence="1">
    <location>
        <begin position="352"/>
        <end position="396"/>
    </location>
</feature>
<feature type="region of interest" description="Disordered" evidence="1">
    <location>
        <begin position="42"/>
        <end position="143"/>
    </location>
</feature>
<protein>
    <submittedName>
        <fullName evidence="2">Uncharacterized protein</fullName>
    </submittedName>
</protein>
<dbReference type="EMBL" id="JAPDMZ010000041">
    <property type="protein sequence ID" value="KAK0554124.1"/>
    <property type="molecule type" value="Genomic_DNA"/>
</dbReference>
<dbReference type="Proteomes" id="UP001176517">
    <property type="component" value="Unassembled WGS sequence"/>
</dbReference>
<feature type="compositionally biased region" description="Low complexity" evidence="1">
    <location>
        <begin position="387"/>
        <end position="396"/>
    </location>
</feature>
<feature type="compositionally biased region" description="Low complexity" evidence="1">
    <location>
        <begin position="172"/>
        <end position="189"/>
    </location>
</feature>
<evidence type="ECO:0000313" key="2">
    <source>
        <dbReference type="EMBL" id="KAK0554124.1"/>
    </source>
</evidence>
<feature type="compositionally biased region" description="Low complexity" evidence="1">
    <location>
        <begin position="365"/>
        <end position="377"/>
    </location>
</feature>
<proteinExistence type="predicted"/>
<feature type="compositionally biased region" description="Polar residues" evidence="1">
    <location>
        <begin position="276"/>
        <end position="285"/>
    </location>
</feature>
<feature type="compositionally biased region" description="Low complexity" evidence="1">
    <location>
        <begin position="57"/>
        <end position="68"/>
    </location>
</feature>
<name>A0AAN6GSD9_9BASI</name>
<evidence type="ECO:0000256" key="1">
    <source>
        <dbReference type="SAM" id="MobiDB-lite"/>
    </source>
</evidence>
<keyword evidence="3" id="KW-1185">Reference proteome</keyword>
<feature type="compositionally biased region" description="Low complexity" evidence="1">
    <location>
        <begin position="108"/>
        <end position="117"/>
    </location>
</feature>